<evidence type="ECO:0008006" key="4">
    <source>
        <dbReference type="Google" id="ProtNLM"/>
    </source>
</evidence>
<dbReference type="PANTHER" id="PTHR31902">
    <property type="entry name" value="ACTIN PATCHES DISTAL PROTEIN 1"/>
    <property type="match status" value="1"/>
</dbReference>
<accession>G7DWM7</accession>
<proteinExistence type="predicted"/>
<feature type="region of interest" description="Disordered" evidence="1">
    <location>
        <begin position="128"/>
        <end position="148"/>
    </location>
</feature>
<evidence type="ECO:0000256" key="1">
    <source>
        <dbReference type="SAM" id="MobiDB-lite"/>
    </source>
</evidence>
<evidence type="ECO:0000313" key="2">
    <source>
        <dbReference type="EMBL" id="GAA94987.1"/>
    </source>
</evidence>
<dbReference type="InterPro" id="IPR036249">
    <property type="entry name" value="Thioredoxin-like_sf"/>
</dbReference>
<protein>
    <recommendedName>
        <fullName evidence="4">Sucraseferredoxin-like protein</fullName>
    </recommendedName>
</protein>
<dbReference type="OMA" id="VHPESQL"/>
<gene>
    <name evidence="2" type="primary">Mo01642</name>
    <name evidence="2" type="ORF">E5Q_01642</name>
</gene>
<dbReference type="STRING" id="764103.G7DWM7"/>
<dbReference type="RefSeq" id="XP_014565960.1">
    <property type="nucleotide sequence ID" value="XM_014710474.1"/>
</dbReference>
<reference evidence="2 3" key="1">
    <citation type="journal article" date="2011" name="J. Gen. Appl. Microbiol.">
        <title>Draft genome sequencing of the enigmatic basidiomycete Mixia osmundae.</title>
        <authorList>
            <person name="Nishida H."/>
            <person name="Nagatsuka Y."/>
            <person name="Sugiyama J."/>
        </authorList>
    </citation>
    <scope>NUCLEOTIDE SEQUENCE [LARGE SCALE GENOMIC DNA]</scope>
    <source>
        <strain evidence="3">CBS 9802 / IAM 14324 / JCM 22182 / KY 12970</strain>
    </source>
</reference>
<dbReference type="AlphaFoldDB" id="G7DWM7"/>
<sequence>MVSHIKRPQVEATILAQLKAQGVPLSSASSECQDDACQEDCDFSYGRATDKEIDQESKLLGTVNAYARLVVCSTGASDWTRDVMDDQSSLAFTIEAQYSKQLKALPERIRRPAKPRAGSSFMQKLGLSKAAEEERSGVHPSLVRESDGDEALPSNVTILNGSHLSTPSSQSVLIFPDYKIITRVKNEPEPVADLVQRHLVSTTRRTGQLDPASHERSQPLPYLVTMLVCSHKRRDKKCSIAAPLLIDKIKEECSHEGWEVDEHLDEIDEKPIEDYAIDAEQTGAAVENRLREISEDTRHARVAVVKCSHIGGHRYAGNVILAFPQGTMVWYGRVTPGDIKQIFEQTIKNGKIIPDLLRGGIGITRAPGCVKGLNEW</sequence>
<dbReference type="eggNOG" id="ENOG502QT0V">
    <property type="taxonomic scope" value="Eukaryota"/>
</dbReference>
<organism evidence="2 3">
    <name type="scientific">Mixia osmundae (strain CBS 9802 / IAM 14324 / JCM 22182 / KY 12970)</name>
    <dbReference type="NCBI Taxonomy" id="764103"/>
    <lineage>
        <taxon>Eukaryota</taxon>
        <taxon>Fungi</taxon>
        <taxon>Dikarya</taxon>
        <taxon>Basidiomycota</taxon>
        <taxon>Pucciniomycotina</taxon>
        <taxon>Mixiomycetes</taxon>
        <taxon>Mixiales</taxon>
        <taxon>Mixiaceae</taxon>
        <taxon>Mixia</taxon>
    </lineage>
</organism>
<dbReference type="Proteomes" id="UP000009131">
    <property type="component" value="Unassembled WGS sequence"/>
</dbReference>
<name>G7DWM7_MIXOS</name>
<dbReference type="InterPro" id="IPR009737">
    <property type="entry name" value="Aim32/Apd1-like"/>
</dbReference>
<evidence type="ECO:0000313" key="3">
    <source>
        <dbReference type="Proteomes" id="UP000009131"/>
    </source>
</evidence>
<keyword evidence="3" id="KW-1185">Reference proteome</keyword>
<dbReference type="OrthoDB" id="10253744at2759"/>
<dbReference type="InParanoid" id="G7DWM7"/>
<dbReference type="SUPFAM" id="SSF52833">
    <property type="entry name" value="Thioredoxin-like"/>
    <property type="match status" value="1"/>
</dbReference>
<dbReference type="PANTHER" id="PTHR31902:SF14">
    <property type="entry name" value="ACTIN PATCHES DISTAL PROTEIN 1"/>
    <property type="match status" value="1"/>
</dbReference>
<comment type="caution">
    <text evidence="2">The sequence shown here is derived from an EMBL/GenBank/DDBJ whole genome shotgun (WGS) entry which is preliminary data.</text>
</comment>
<dbReference type="EMBL" id="BABT02000052">
    <property type="protein sequence ID" value="GAA94987.1"/>
    <property type="molecule type" value="Genomic_DNA"/>
</dbReference>
<dbReference type="CDD" id="cd03062">
    <property type="entry name" value="TRX_Fd_Sucrase"/>
    <property type="match status" value="1"/>
</dbReference>
<reference evidence="2 3" key="2">
    <citation type="journal article" date="2012" name="Open Biol.">
        <title>Characteristics of nucleosomes and linker DNA regions on the genome of the basidiomycete Mixia osmundae revealed by mono- and dinucleosome mapping.</title>
        <authorList>
            <person name="Nishida H."/>
            <person name="Kondo S."/>
            <person name="Matsumoto T."/>
            <person name="Suzuki Y."/>
            <person name="Yoshikawa H."/>
            <person name="Taylor T.D."/>
            <person name="Sugiyama J."/>
        </authorList>
    </citation>
    <scope>NUCLEOTIDE SEQUENCE [LARGE SCALE GENOMIC DNA]</scope>
    <source>
        <strain evidence="3">CBS 9802 / IAM 14324 / JCM 22182 / KY 12970</strain>
    </source>
</reference>
<dbReference type="Pfam" id="PF06999">
    <property type="entry name" value="Suc_Fer-like"/>
    <property type="match status" value="1"/>
</dbReference>
<dbReference type="HOGENOM" id="CLU_048934_1_0_1"/>
<feature type="compositionally biased region" description="Basic and acidic residues" evidence="1">
    <location>
        <begin position="130"/>
        <end position="146"/>
    </location>
</feature>
<dbReference type="Gene3D" id="3.40.30.10">
    <property type="entry name" value="Glutaredoxin"/>
    <property type="match status" value="1"/>
</dbReference>